<reference evidence="3 4" key="1">
    <citation type="submission" date="2018-12" db="EMBL/GenBank/DDBJ databases">
        <title>Genomic taxonomy of the Vibrionaceae family.</title>
        <authorList>
            <person name="Gomez-Gil B."/>
            <person name="Enciso-Ibarra K."/>
        </authorList>
    </citation>
    <scope>NUCLEOTIDE SEQUENCE [LARGE SCALE GENOMIC DNA]</scope>
    <source>
        <strain evidence="3 4">CAIM 594</strain>
    </source>
</reference>
<gene>
    <name evidence="3" type="ORF">EJA03_06355</name>
    <name evidence="2" type="ORF">F0225_02815</name>
</gene>
<evidence type="ECO:0000313" key="3">
    <source>
        <dbReference type="EMBL" id="RSD31893.1"/>
    </source>
</evidence>
<dbReference type="EMBL" id="RSFA01000020">
    <property type="protein sequence ID" value="RSD31893.1"/>
    <property type="molecule type" value="Genomic_DNA"/>
</dbReference>
<accession>A0A3R9E118</accession>
<keyword evidence="1" id="KW-1133">Transmembrane helix</keyword>
<dbReference type="Proteomes" id="UP000269041">
    <property type="component" value="Unassembled WGS sequence"/>
</dbReference>
<evidence type="ECO:0000256" key="1">
    <source>
        <dbReference type="SAM" id="Phobius"/>
    </source>
</evidence>
<protein>
    <submittedName>
        <fullName evidence="3">Uncharacterized protein</fullName>
    </submittedName>
</protein>
<dbReference type="RefSeq" id="WP_125320403.1">
    <property type="nucleotide sequence ID" value="NZ_AP024889.1"/>
</dbReference>
<keyword evidence="1" id="KW-0472">Membrane</keyword>
<sequence>MKSLKFWIAIFVASLIVYVSSLYFSSQQLLIEGRYVARIQGYSQTNGYWRERLELNLNREQIESTISIEGDGLEGVAIFAINGEVAQSENGAFELSYSTKPIQTSKVIDGYHAVSYTSLFLSGKSNNVLVYQNEDILMLEGPRSSVMLTRSKDSVFR</sequence>
<reference evidence="2 5" key="2">
    <citation type="submission" date="2019-09" db="EMBL/GenBank/DDBJ databases">
        <title>Draft genome sequencing and comparative genomics of hatchery-associated Vibrios.</title>
        <authorList>
            <person name="Kehlet-Delgado H."/>
            <person name="Mueller R.S."/>
        </authorList>
    </citation>
    <scope>NUCLEOTIDE SEQUENCE [LARGE SCALE GENOMIC DNA]</scope>
    <source>
        <strain evidence="2 5">99-46-Y</strain>
    </source>
</reference>
<dbReference type="Proteomes" id="UP000565719">
    <property type="component" value="Unassembled WGS sequence"/>
</dbReference>
<name>A0A3R9E118_9VIBR</name>
<keyword evidence="1" id="KW-0812">Transmembrane</keyword>
<proteinExistence type="predicted"/>
<feature type="transmembrane region" description="Helical" evidence="1">
    <location>
        <begin position="6"/>
        <end position="24"/>
    </location>
</feature>
<evidence type="ECO:0000313" key="2">
    <source>
        <dbReference type="EMBL" id="NOH70273.1"/>
    </source>
</evidence>
<evidence type="ECO:0000313" key="5">
    <source>
        <dbReference type="Proteomes" id="UP000565719"/>
    </source>
</evidence>
<dbReference type="AlphaFoldDB" id="A0A3R9E118"/>
<evidence type="ECO:0000313" key="4">
    <source>
        <dbReference type="Proteomes" id="UP000269041"/>
    </source>
</evidence>
<keyword evidence="4" id="KW-1185">Reference proteome</keyword>
<dbReference type="EMBL" id="VTXC01000005">
    <property type="protein sequence ID" value="NOH70273.1"/>
    <property type="molecule type" value="Genomic_DNA"/>
</dbReference>
<comment type="caution">
    <text evidence="3">The sequence shown here is derived from an EMBL/GenBank/DDBJ whole genome shotgun (WGS) entry which is preliminary data.</text>
</comment>
<dbReference type="OrthoDB" id="5871088at2"/>
<organism evidence="3 4">
    <name type="scientific">Vibrio pectenicida</name>
    <dbReference type="NCBI Taxonomy" id="62763"/>
    <lineage>
        <taxon>Bacteria</taxon>
        <taxon>Pseudomonadati</taxon>
        <taxon>Pseudomonadota</taxon>
        <taxon>Gammaproteobacteria</taxon>
        <taxon>Vibrionales</taxon>
        <taxon>Vibrionaceae</taxon>
        <taxon>Vibrio</taxon>
    </lineage>
</organism>